<evidence type="ECO:0008006" key="5">
    <source>
        <dbReference type="Google" id="ProtNLM"/>
    </source>
</evidence>
<evidence type="ECO:0000313" key="3">
    <source>
        <dbReference type="EMBL" id="MCT7375154.1"/>
    </source>
</evidence>
<feature type="signal peptide" evidence="2">
    <location>
        <begin position="1"/>
        <end position="24"/>
    </location>
</feature>
<reference evidence="3 4" key="1">
    <citation type="submission" date="2022-09" db="EMBL/GenBank/DDBJ databases">
        <title>Chelativorans salina sp. nov., a novel slightly halophilic bacterium isolated from a saline lake sediment enrichment.</title>
        <authorList>
            <person name="Gao L."/>
            <person name="Fang B.-Z."/>
            <person name="Li W.-J."/>
        </authorList>
    </citation>
    <scope>NUCLEOTIDE SEQUENCE [LARGE SCALE GENOMIC DNA]</scope>
    <source>
        <strain evidence="3 4">EGI FJ00035</strain>
    </source>
</reference>
<evidence type="ECO:0000256" key="1">
    <source>
        <dbReference type="SAM" id="MobiDB-lite"/>
    </source>
</evidence>
<organism evidence="3 4">
    <name type="scientific">Chelativorans salis</name>
    <dbReference type="NCBI Taxonomy" id="2978478"/>
    <lineage>
        <taxon>Bacteria</taxon>
        <taxon>Pseudomonadati</taxon>
        <taxon>Pseudomonadota</taxon>
        <taxon>Alphaproteobacteria</taxon>
        <taxon>Hyphomicrobiales</taxon>
        <taxon>Phyllobacteriaceae</taxon>
        <taxon>Chelativorans</taxon>
    </lineage>
</organism>
<keyword evidence="2" id="KW-0732">Signal</keyword>
<dbReference type="RefSeq" id="WP_260901902.1">
    <property type="nucleotide sequence ID" value="NZ_JAOCZP010000002.1"/>
</dbReference>
<feature type="chain" id="PRO_5046861260" description="DUF3617 family protein" evidence="2">
    <location>
        <begin position="25"/>
        <end position="162"/>
    </location>
</feature>
<comment type="caution">
    <text evidence="3">The sequence shown here is derived from an EMBL/GenBank/DDBJ whole genome shotgun (WGS) entry which is preliminary data.</text>
</comment>
<feature type="region of interest" description="Disordered" evidence="1">
    <location>
        <begin position="26"/>
        <end position="49"/>
    </location>
</feature>
<accession>A0ABT2LPN4</accession>
<dbReference type="Proteomes" id="UP001320831">
    <property type="component" value="Unassembled WGS sequence"/>
</dbReference>
<protein>
    <recommendedName>
        <fullName evidence="5">DUF3617 family protein</fullName>
    </recommendedName>
</protein>
<proteinExistence type="predicted"/>
<gene>
    <name evidence="3" type="ORF">N5A92_08925</name>
</gene>
<dbReference type="EMBL" id="JAOCZP010000002">
    <property type="protein sequence ID" value="MCT7375154.1"/>
    <property type="molecule type" value="Genomic_DNA"/>
</dbReference>
<evidence type="ECO:0000313" key="4">
    <source>
        <dbReference type="Proteomes" id="UP001320831"/>
    </source>
</evidence>
<name>A0ABT2LPN4_9HYPH</name>
<sequence>MRTWYFVVLPAAVALAALQMPAYGQSPIEESPPGEDSRFIVPDRPAPEDREDLRIGTEEETFTQIRGAWAANKAACATVEEDGNNGLYVTDTLIRWEDATCSIRDIDSEDGSATVSAFCATEDSRTSSNFRLLVTGEETLTLRFQTDEEEREVDLQRCAAGQ</sequence>
<keyword evidence="4" id="KW-1185">Reference proteome</keyword>
<evidence type="ECO:0000256" key="2">
    <source>
        <dbReference type="SAM" id="SignalP"/>
    </source>
</evidence>